<evidence type="ECO:0000259" key="10">
    <source>
        <dbReference type="PROSITE" id="PS50157"/>
    </source>
</evidence>
<dbReference type="AlphaFoldDB" id="A0A8C9LJA9"/>
<feature type="region of interest" description="Disordered" evidence="9">
    <location>
        <begin position="293"/>
        <end position="315"/>
    </location>
</feature>
<evidence type="ECO:0000256" key="9">
    <source>
        <dbReference type="SAM" id="MobiDB-lite"/>
    </source>
</evidence>
<evidence type="ECO:0000256" key="2">
    <source>
        <dbReference type="ARBA" id="ARBA00022723"/>
    </source>
</evidence>
<evidence type="ECO:0000313" key="11">
    <source>
        <dbReference type="Ensembl" id="ENSPTEP00000006785.1"/>
    </source>
</evidence>
<evidence type="ECO:0000256" key="4">
    <source>
        <dbReference type="ARBA" id="ARBA00022771"/>
    </source>
</evidence>
<dbReference type="GO" id="GO:0003700">
    <property type="term" value="F:DNA-binding transcription factor activity"/>
    <property type="evidence" value="ECO:0007669"/>
    <property type="project" value="UniProtKB-ARBA"/>
</dbReference>
<dbReference type="InterPro" id="IPR013087">
    <property type="entry name" value="Znf_C2H2_type"/>
</dbReference>
<protein>
    <submittedName>
        <fullName evidence="11">Zinc finger protein 341</fullName>
    </submittedName>
</protein>
<evidence type="ECO:0000256" key="3">
    <source>
        <dbReference type="ARBA" id="ARBA00022737"/>
    </source>
</evidence>
<dbReference type="PROSITE" id="PS00028">
    <property type="entry name" value="ZINC_FINGER_C2H2_1"/>
    <property type="match status" value="7"/>
</dbReference>
<evidence type="ECO:0000256" key="6">
    <source>
        <dbReference type="ARBA" id="ARBA00023163"/>
    </source>
</evidence>
<dbReference type="InterPro" id="IPR050331">
    <property type="entry name" value="Zinc_finger"/>
</dbReference>
<dbReference type="PANTHER" id="PTHR16515:SF66">
    <property type="entry name" value="C2H2-TYPE DOMAIN-CONTAINING PROTEIN"/>
    <property type="match status" value="1"/>
</dbReference>
<name>A0A8C9LJA9_9PRIM</name>
<dbReference type="FunFam" id="3.30.160.60:FF:001031">
    <property type="entry name" value="zinc finger protein 341 isoform X1"/>
    <property type="match status" value="1"/>
</dbReference>
<dbReference type="InterPro" id="IPR036236">
    <property type="entry name" value="Znf_C2H2_sf"/>
</dbReference>
<keyword evidence="4 8" id="KW-0863">Zinc-finger</keyword>
<dbReference type="PROSITE" id="PS50157">
    <property type="entry name" value="ZINC_FINGER_C2H2_2"/>
    <property type="match status" value="9"/>
</dbReference>
<keyword evidence="5" id="KW-0862">Zinc</keyword>
<reference evidence="11" key="2">
    <citation type="submission" date="2025-09" db="UniProtKB">
        <authorList>
            <consortium name="Ensembl"/>
        </authorList>
    </citation>
    <scope>IDENTIFICATION</scope>
</reference>
<dbReference type="Ensembl" id="ENSPTET00000010410.1">
    <property type="protein sequence ID" value="ENSPTEP00000006785.1"/>
    <property type="gene ID" value="ENSPTEG00000007763.1"/>
</dbReference>
<dbReference type="GO" id="GO:0045893">
    <property type="term" value="P:positive regulation of DNA-templated transcription"/>
    <property type="evidence" value="ECO:0007669"/>
    <property type="project" value="UniProtKB-ARBA"/>
</dbReference>
<reference evidence="11" key="1">
    <citation type="submission" date="2025-08" db="UniProtKB">
        <authorList>
            <consortium name="Ensembl"/>
        </authorList>
    </citation>
    <scope>IDENTIFICATION</scope>
</reference>
<dbReference type="FunFam" id="3.30.160.60:FF:000679">
    <property type="entry name" value="Zinc finger protein 341"/>
    <property type="match status" value="1"/>
</dbReference>
<dbReference type="GO" id="GO:0005634">
    <property type="term" value="C:nucleus"/>
    <property type="evidence" value="ECO:0007669"/>
    <property type="project" value="UniProtKB-SubCell"/>
</dbReference>
<feature type="domain" description="C2H2-type" evidence="10">
    <location>
        <begin position="605"/>
        <end position="632"/>
    </location>
</feature>
<dbReference type="Proteomes" id="UP000694416">
    <property type="component" value="Unplaced"/>
</dbReference>
<dbReference type="PANTHER" id="PTHR16515">
    <property type="entry name" value="PR DOMAIN ZINC FINGER PROTEIN"/>
    <property type="match status" value="1"/>
</dbReference>
<keyword evidence="3" id="KW-0677">Repeat</keyword>
<dbReference type="FunFam" id="3.30.160.60:FF:002200">
    <property type="entry name" value="zinc finger protein 341 isoform X1"/>
    <property type="match status" value="1"/>
</dbReference>
<proteinExistence type="predicted"/>
<dbReference type="Pfam" id="PF13912">
    <property type="entry name" value="zf-C2H2_6"/>
    <property type="match status" value="2"/>
</dbReference>
<keyword evidence="2" id="KW-0479">Metal-binding</keyword>
<dbReference type="SMART" id="SM00355">
    <property type="entry name" value="ZnF_C2H2"/>
    <property type="match status" value="9"/>
</dbReference>
<dbReference type="FunFam" id="3.30.160.60:FF:001132">
    <property type="entry name" value="Zinc finger protein 341"/>
    <property type="match status" value="1"/>
</dbReference>
<feature type="domain" description="C2H2-type" evidence="10">
    <location>
        <begin position="322"/>
        <end position="349"/>
    </location>
</feature>
<feature type="domain" description="C2H2-type" evidence="10">
    <location>
        <begin position="445"/>
        <end position="472"/>
    </location>
</feature>
<feature type="domain" description="C2H2-type" evidence="10">
    <location>
        <begin position="572"/>
        <end position="604"/>
    </location>
</feature>
<feature type="domain" description="C2H2-type" evidence="10">
    <location>
        <begin position="473"/>
        <end position="502"/>
    </location>
</feature>
<organism evidence="11 12">
    <name type="scientific">Piliocolobus tephrosceles</name>
    <name type="common">Ugandan red Colobus</name>
    <dbReference type="NCBI Taxonomy" id="591936"/>
    <lineage>
        <taxon>Eukaryota</taxon>
        <taxon>Metazoa</taxon>
        <taxon>Chordata</taxon>
        <taxon>Craniata</taxon>
        <taxon>Vertebrata</taxon>
        <taxon>Euteleostomi</taxon>
        <taxon>Mammalia</taxon>
        <taxon>Eutheria</taxon>
        <taxon>Euarchontoglires</taxon>
        <taxon>Primates</taxon>
        <taxon>Haplorrhini</taxon>
        <taxon>Catarrhini</taxon>
        <taxon>Cercopithecidae</taxon>
        <taxon>Colobinae</taxon>
        <taxon>Piliocolobus</taxon>
    </lineage>
</organism>
<feature type="domain" description="C2H2-type" evidence="10">
    <location>
        <begin position="503"/>
        <end position="526"/>
    </location>
</feature>
<dbReference type="Gene3D" id="3.30.160.60">
    <property type="entry name" value="Classic Zinc Finger"/>
    <property type="match status" value="6"/>
</dbReference>
<dbReference type="Pfam" id="PF00096">
    <property type="entry name" value="zf-C2H2"/>
    <property type="match status" value="5"/>
</dbReference>
<keyword evidence="12" id="KW-1185">Reference proteome</keyword>
<evidence type="ECO:0000313" key="12">
    <source>
        <dbReference type="Proteomes" id="UP000694416"/>
    </source>
</evidence>
<comment type="subcellular location">
    <subcellularLocation>
        <location evidence="1">Nucleus</location>
    </subcellularLocation>
</comment>
<feature type="region of interest" description="Disordered" evidence="9">
    <location>
        <begin position="400"/>
        <end position="433"/>
    </location>
</feature>
<dbReference type="FunFam" id="3.30.160.60:FF:001225">
    <property type="entry name" value="zinc finger protein 341 isoform X2"/>
    <property type="match status" value="1"/>
</dbReference>
<feature type="domain" description="C2H2-type" evidence="10">
    <location>
        <begin position="53"/>
        <end position="81"/>
    </location>
</feature>
<dbReference type="FunFam" id="3.30.160.60:FF:001263">
    <property type="entry name" value="zinc finger protein 341 isoform X1"/>
    <property type="match status" value="1"/>
</dbReference>
<feature type="region of interest" description="Disordered" evidence="9">
    <location>
        <begin position="653"/>
        <end position="687"/>
    </location>
</feature>
<feature type="region of interest" description="Disordered" evidence="9">
    <location>
        <begin position="152"/>
        <end position="217"/>
    </location>
</feature>
<feature type="compositionally biased region" description="Low complexity" evidence="9">
    <location>
        <begin position="408"/>
        <end position="425"/>
    </location>
</feature>
<evidence type="ECO:0000256" key="7">
    <source>
        <dbReference type="ARBA" id="ARBA00023242"/>
    </source>
</evidence>
<sequence length="776" mass="83488">MAQAIFEALEGMDNQTVLAVQSLLDGQGAVPDPTGQSVNAPPAIQPLDDEDVFLCGKCKKQFNSLPAFMTHKREQCQGNAPALATVSLATNSIYTPSAAPTAVQQAPPPANRQISTYITVPPSPLIQTLVQGNILVSDDVLMSAMSAFTSLDQPMPQGPPPVQSSLNMHSVPSYLTQPPPPPPPPPPLPPPPPPQPPPPPPQSLGPPGRPNPGGNGVVEVYSAAAPLAGSGTVEIQALGMQPYPPLEVPNQCVEAPVYPTPAVYSPGKQGFKPKGPNPAAPMTTATRGTVATLDSPSTLKTRRAKGARGLPEAAGKPKAQKLKCSYCDKSFTKNFDLQQHIRSHTGEKPFQCIACGRAFAQKSNVKKHMQTHKVWPPGHSGGTVSRNSVTVQVMALNPSRQEDEENTGLGQPLPGAPQPQALPIAGEEEGDKPEPKQVVLIDSSYLCQFCPSKFSTYFQLKSHMTQHKNEQVYKCVVKSCAQTFPKLDTFLEHIKSHQEELSYRCHLCGKDFPSLYDLGVHQYSHSLLPQHSPKKDSAVYEKPYKCSVCESAFNRKDKLKRHMLIHEPFKKYKCPFSTHTGCSKEFNRPDKLKAHILSHSGMKLHKCALCSKSFSRRAHLAEHQRAHTGNYKFRCAGCAKGFSRHKYLKDHRCRLGPQKDKDLQTRRPPQRRAAPRSGGSGGRKVVTPLPDPLGLEELKDAGAGLVPEAVPGKPPFAEADAVLSIVVGGAVGAEPELVVPGHAEGLGSNLALAELQAGAEGPCAMLAVPVYIQASE</sequence>
<feature type="domain" description="C2H2-type" evidence="10">
    <location>
        <begin position="350"/>
        <end position="377"/>
    </location>
</feature>
<feature type="compositionally biased region" description="Polar residues" evidence="9">
    <location>
        <begin position="163"/>
        <end position="176"/>
    </location>
</feature>
<keyword evidence="7" id="KW-0539">Nucleus</keyword>
<evidence type="ECO:0000256" key="1">
    <source>
        <dbReference type="ARBA" id="ARBA00004123"/>
    </source>
</evidence>
<accession>A0A8C9LJA9</accession>
<feature type="domain" description="C2H2-type" evidence="10">
    <location>
        <begin position="544"/>
        <end position="571"/>
    </location>
</feature>
<evidence type="ECO:0000256" key="8">
    <source>
        <dbReference type="PROSITE-ProRule" id="PRU00042"/>
    </source>
</evidence>
<evidence type="ECO:0000256" key="5">
    <source>
        <dbReference type="ARBA" id="ARBA00022833"/>
    </source>
</evidence>
<keyword evidence="6" id="KW-0804">Transcription</keyword>
<feature type="compositionally biased region" description="Pro residues" evidence="9">
    <location>
        <begin position="177"/>
        <end position="210"/>
    </location>
</feature>
<dbReference type="SUPFAM" id="SSF57667">
    <property type="entry name" value="beta-beta-alpha zinc fingers"/>
    <property type="match status" value="5"/>
</dbReference>
<dbReference type="GO" id="GO:0008270">
    <property type="term" value="F:zinc ion binding"/>
    <property type="evidence" value="ECO:0007669"/>
    <property type="project" value="UniProtKB-KW"/>
</dbReference>